<dbReference type="InterPro" id="IPR032696">
    <property type="entry name" value="SQ_cyclase_C"/>
</dbReference>
<keyword evidence="8" id="KW-1185">Reference proteome</keyword>
<evidence type="ECO:0000256" key="2">
    <source>
        <dbReference type="ARBA" id="ARBA00022737"/>
    </source>
</evidence>
<gene>
    <name evidence="7" type="ORF">QCA50_009167</name>
</gene>
<accession>A0AAW0GDB5</accession>
<dbReference type="GO" id="GO:0000250">
    <property type="term" value="F:lanosterol synthase activity"/>
    <property type="evidence" value="ECO:0007669"/>
    <property type="project" value="TreeGrafter"/>
</dbReference>
<dbReference type="InterPro" id="IPR032697">
    <property type="entry name" value="SQ_cyclase_N"/>
</dbReference>
<dbReference type="SUPFAM" id="SSF48239">
    <property type="entry name" value="Terpenoid cyclases/Protein prenyltransferases"/>
    <property type="match status" value="2"/>
</dbReference>
<evidence type="ECO:0000259" key="5">
    <source>
        <dbReference type="Pfam" id="PF13243"/>
    </source>
</evidence>
<dbReference type="PANTHER" id="PTHR11764:SF20">
    <property type="entry name" value="LANOSTEROL SYNTHASE"/>
    <property type="match status" value="1"/>
</dbReference>
<sequence>MACYTPIDNLPLTGETPFTDFSRWKLTYTADGGHIWKYLTDEELVETPQTTVERFWLGLPMGTKALPAADDGLSAARNGLNFLKKLQVEDGHWAGAYSGPMFLLPGVVIGSYVTGMPFKEEERLEIIRYLFNRAHPVQGGWGLHIEGPSTVLGITINYMSLRILGVPAEHPIMVKARGALHKLGGATHAPQWAVFWMCVMNVYDWEGCNPIPPEFWAMPDWVPFHPWRWWIHCRQVYVPMSYLYGIRWATPENDLVLALRQELYVEDFYQIDWPSQRNKVAALDLYVPHSPLLNFANVLLGAYENCAIPPMRRMALDVVYKQIVYEDDNTGYQDLAPVNMMMNAVVRYVVEGPESEAHKRRMAVRADSMWVCEEGLFVGGTNGSQLWDIVFITQAMVESELGMEEENRESLLKALQWLDMCQIKQDPPFMKEGYRHPSKGAWPFSTRSQGYTVSDCTGEAVKSVIYIQEHVPGMPKLVSERRLCDAIDILIGMQNDDGGFSSYEKIRGPWWVEWLNPAEIFGDIMIEHSYPECTTSVVTALAIFTKYYPHYRASDIKRVTHRAVEYLHEGSDTRRCMVRFMGYLPHLRNPIRIGKSLACRRNVRYQ</sequence>
<dbReference type="InterPro" id="IPR018333">
    <property type="entry name" value="Squalene_cyclase"/>
</dbReference>
<keyword evidence="3 4" id="KW-0413">Isomerase</keyword>
<protein>
    <recommendedName>
        <fullName evidence="4">Terpene cyclase/mutase family member</fullName>
        <ecNumber evidence="4">5.4.99.-</ecNumber>
    </recommendedName>
</protein>
<evidence type="ECO:0000256" key="3">
    <source>
        <dbReference type="ARBA" id="ARBA00023235"/>
    </source>
</evidence>
<dbReference type="AlphaFoldDB" id="A0AAW0GDB5"/>
<name>A0AAW0GDB5_9APHY</name>
<dbReference type="Gene3D" id="6.20.120.20">
    <property type="match status" value="1"/>
</dbReference>
<dbReference type="Pfam" id="PF13243">
    <property type="entry name" value="SQHop_cyclase_C"/>
    <property type="match status" value="1"/>
</dbReference>
<feature type="domain" description="Squalene cyclase N-terminal" evidence="6">
    <location>
        <begin position="81"/>
        <end position="371"/>
    </location>
</feature>
<dbReference type="GO" id="GO:0006696">
    <property type="term" value="P:ergosterol biosynthetic process"/>
    <property type="evidence" value="ECO:0007669"/>
    <property type="project" value="TreeGrafter"/>
</dbReference>
<proteinExistence type="inferred from homology"/>
<dbReference type="Pfam" id="PF13249">
    <property type="entry name" value="SQHop_cyclase_N"/>
    <property type="match status" value="1"/>
</dbReference>
<evidence type="ECO:0000313" key="7">
    <source>
        <dbReference type="EMBL" id="KAK7687948.1"/>
    </source>
</evidence>
<dbReference type="InterPro" id="IPR008930">
    <property type="entry name" value="Terpenoid_cyclase/PrenylTrfase"/>
</dbReference>
<reference evidence="7 8" key="1">
    <citation type="submission" date="2022-09" db="EMBL/GenBank/DDBJ databases">
        <authorList>
            <person name="Palmer J.M."/>
        </authorList>
    </citation>
    <scope>NUCLEOTIDE SEQUENCE [LARGE SCALE GENOMIC DNA]</scope>
    <source>
        <strain evidence="7 8">DSM 7382</strain>
    </source>
</reference>
<dbReference type="NCBIfam" id="TIGR01787">
    <property type="entry name" value="squalene_cyclas"/>
    <property type="match status" value="1"/>
</dbReference>
<dbReference type="PANTHER" id="PTHR11764">
    <property type="entry name" value="TERPENE CYCLASE/MUTASE FAMILY MEMBER"/>
    <property type="match status" value="1"/>
</dbReference>
<evidence type="ECO:0000259" key="6">
    <source>
        <dbReference type="Pfam" id="PF13249"/>
    </source>
</evidence>
<comment type="caution">
    <text evidence="7">The sequence shown here is derived from an EMBL/GenBank/DDBJ whole genome shotgun (WGS) entry which is preliminary data.</text>
</comment>
<dbReference type="EMBL" id="JASBNA010000012">
    <property type="protein sequence ID" value="KAK7687948.1"/>
    <property type="molecule type" value="Genomic_DNA"/>
</dbReference>
<feature type="domain" description="Squalene cyclase C-terminal" evidence="5">
    <location>
        <begin position="384"/>
        <end position="569"/>
    </location>
</feature>
<dbReference type="GO" id="GO:0016104">
    <property type="term" value="P:triterpenoid biosynthetic process"/>
    <property type="evidence" value="ECO:0007669"/>
    <property type="project" value="InterPro"/>
</dbReference>
<dbReference type="Proteomes" id="UP001385951">
    <property type="component" value="Unassembled WGS sequence"/>
</dbReference>
<evidence type="ECO:0000256" key="1">
    <source>
        <dbReference type="ARBA" id="ARBA00009755"/>
    </source>
</evidence>
<evidence type="ECO:0000256" key="4">
    <source>
        <dbReference type="RuleBase" id="RU362003"/>
    </source>
</evidence>
<dbReference type="FunFam" id="1.50.10.20:FF:000002">
    <property type="entry name" value="Terpene cyclase/mutase family member"/>
    <property type="match status" value="1"/>
</dbReference>
<organism evidence="7 8">
    <name type="scientific">Cerrena zonata</name>
    <dbReference type="NCBI Taxonomy" id="2478898"/>
    <lineage>
        <taxon>Eukaryota</taxon>
        <taxon>Fungi</taxon>
        <taxon>Dikarya</taxon>
        <taxon>Basidiomycota</taxon>
        <taxon>Agaricomycotina</taxon>
        <taxon>Agaricomycetes</taxon>
        <taxon>Polyporales</taxon>
        <taxon>Cerrenaceae</taxon>
        <taxon>Cerrena</taxon>
    </lineage>
</organism>
<dbReference type="Gene3D" id="1.50.10.20">
    <property type="match status" value="1"/>
</dbReference>
<keyword evidence="2" id="KW-0677">Repeat</keyword>
<comment type="similarity">
    <text evidence="1 4">Belongs to the terpene cyclase/mutase family.</text>
</comment>
<evidence type="ECO:0000313" key="8">
    <source>
        <dbReference type="Proteomes" id="UP001385951"/>
    </source>
</evidence>
<dbReference type="GO" id="GO:0005811">
    <property type="term" value="C:lipid droplet"/>
    <property type="evidence" value="ECO:0007669"/>
    <property type="project" value="InterPro"/>
</dbReference>
<dbReference type="EC" id="5.4.99.-" evidence="4"/>